<comment type="caution">
    <text evidence="2">The sequence shown here is derived from an EMBL/GenBank/DDBJ whole genome shotgun (WGS) entry which is preliminary data.</text>
</comment>
<dbReference type="Proteomes" id="UP001516023">
    <property type="component" value="Unassembled WGS sequence"/>
</dbReference>
<evidence type="ECO:0000313" key="2">
    <source>
        <dbReference type="EMBL" id="KAL3791269.1"/>
    </source>
</evidence>
<name>A0ABD3PUB5_9STRA</name>
<keyword evidence="3" id="KW-1185">Reference proteome</keyword>
<dbReference type="AlphaFoldDB" id="A0ABD3PUB5"/>
<accession>A0ABD3PUB5</accession>
<dbReference type="EMBL" id="JABMIG020000116">
    <property type="protein sequence ID" value="KAL3791269.1"/>
    <property type="molecule type" value="Genomic_DNA"/>
</dbReference>
<evidence type="ECO:0000256" key="1">
    <source>
        <dbReference type="SAM" id="Coils"/>
    </source>
</evidence>
<feature type="coiled-coil region" evidence="1">
    <location>
        <begin position="1"/>
        <end position="32"/>
    </location>
</feature>
<sequence>MKHHRKEVEETVEQAQLALKEAQAELMREQKADAAVFVENTPEKPSNRTAYPYPFEAVSSKSKVILQPRFGSHRPSKNAVFAFAEGYGLEVYVTFVESLKLTGYDGDVVFAVSSEEDMKPDVADYLKYYDNSDSNGLNVISYALPWECYTKGGERILSTNNKGRGSTTNNGFSDCQVHGIYSTEDGVSPAKDPRIARPVATARYEMYWIWSRQYEATSHVLILDVRDSYFQSNPFEFEQSTISSDSCRLDLFEENREAVNIGKSSYNSKWIKSAYGKDAFESMAEKPVICSGSSMGSKNAIELYSTAMVAQFDKTKCKQVGCDQGFHNYLYYDPSARFNGVLVENGCQINVHKQGDGAVNNLAAMRNTSLRSQGVLITRNLTGNDGDTVIEKQVKFDDDSVVVNQEGSTLSPVMHQFDRDKELKLIIRKRTQLLTKLWQVSRTKT</sequence>
<keyword evidence="1" id="KW-0175">Coiled coil</keyword>
<organism evidence="2 3">
    <name type="scientific">Cyclotella cryptica</name>
    <dbReference type="NCBI Taxonomy" id="29204"/>
    <lineage>
        <taxon>Eukaryota</taxon>
        <taxon>Sar</taxon>
        <taxon>Stramenopiles</taxon>
        <taxon>Ochrophyta</taxon>
        <taxon>Bacillariophyta</taxon>
        <taxon>Coscinodiscophyceae</taxon>
        <taxon>Thalassiosirophycidae</taxon>
        <taxon>Stephanodiscales</taxon>
        <taxon>Stephanodiscaceae</taxon>
        <taxon>Cyclotella</taxon>
    </lineage>
</organism>
<evidence type="ECO:0000313" key="3">
    <source>
        <dbReference type="Proteomes" id="UP001516023"/>
    </source>
</evidence>
<reference evidence="2 3" key="1">
    <citation type="journal article" date="2020" name="G3 (Bethesda)">
        <title>Improved Reference Genome for Cyclotella cryptica CCMP332, a Model for Cell Wall Morphogenesis, Salinity Adaptation, and Lipid Production in Diatoms (Bacillariophyta).</title>
        <authorList>
            <person name="Roberts W.R."/>
            <person name="Downey K.M."/>
            <person name="Ruck E.C."/>
            <person name="Traller J.C."/>
            <person name="Alverson A.J."/>
        </authorList>
    </citation>
    <scope>NUCLEOTIDE SEQUENCE [LARGE SCALE GENOMIC DNA]</scope>
    <source>
        <strain evidence="2 3">CCMP332</strain>
    </source>
</reference>
<gene>
    <name evidence="2" type="ORF">HJC23_000886</name>
</gene>
<protein>
    <submittedName>
        <fullName evidence="2">Uncharacterized protein</fullName>
    </submittedName>
</protein>
<proteinExistence type="predicted"/>